<keyword evidence="1" id="KW-1133">Transmembrane helix</keyword>
<keyword evidence="1" id="KW-0472">Membrane</keyword>
<dbReference type="EMBL" id="BAABLF010000008">
    <property type="protein sequence ID" value="GAA5190696.1"/>
    <property type="molecule type" value="Genomic_DNA"/>
</dbReference>
<organism evidence="2 3">
    <name type="scientific">Ferrimonas gelatinilytica</name>
    <dbReference type="NCBI Taxonomy" id="1255257"/>
    <lineage>
        <taxon>Bacteria</taxon>
        <taxon>Pseudomonadati</taxon>
        <taxon>Pseudomonadota</taxon>
        <taxon>Gammaproteobacteria</taxon>
        <taxon>Alteromonadales</taxon>
        <taxon>Ferrimonadaceae</taxon>
        <taxon>Ferrimonas</taxon>
    </lineage>
</organism>
<proteinExistence type="predicted"/>
<evidence type="ECO:0000256" key="1">
    <source>
        <dbReference type="SAM" id="Phobius"/>
    </source>
</evidence>
<evidence type="ECO:0000313" key="2">
    <source>
        <dbReference type="EMBL" id="GAA5190696.1"/>
    </source>
</evidence>
<accession>A0ABP9S2T3</accession>
<sequence length="129" mass="14245">MKTSRIVKYTFIMFAVLTALSTFTSMVIGVDNLAALSFGEYVTYQLLPPSMLAVAMYAIMAKRNAAKAWSYAVIVFLFDFLLSIIILSLLMQKMYIPPTWFVELPLSVASAIFGTLIGIERGIKSASPT</sequence>
<feature type="transmembrane region" description="Helical" evidence="1">
    <location>
        <begin position="68"/>
        <end position="88"/>
    </location>
</feature>
<feature type="transmembrane region" description="Helical" evidence="1">
    <location>
        <begin position="42"/>
        <end position="61"/>
    </location>
</feature>
<reference evidence="3" key="1">
    <citation type="journal article" date="2019" name="Int. J. Syst. Evol. Microbiol.">
        <title>The Global Catalogue of Microorganisms (GCM) 10K type strain sequencing project: providing services to taxonomists for standard genome sequencing and annotation.</title>
        <authorList>
            <consortium name="The Broad Institute Genomics Platform"/>
            <consortium name="The Broad Institute Genome Sequencing Center for Infectious Disease"/>
            <person name="Wu L."/>
            <person name="Ma J."/>
        </authorList>
    </citation>
    <scope>NUCLEOTIDE SEQUENCE [LARGE SCALE GENOMIC DNA]</scope>
    <source>
        <strain evidence="3">JCM 18720</strain>
    </source>
</reference>
<keyword evidence="1" id="KW-0812">Transmembrane</keyword>
<name>A0ABP9S2T3_9GAMM</name>
<feature type="transmembrane region" description="Helical" evidence="1">
    <location>
        <begin position="12"/>
        <end position="30"/>
    </location>
</feature>
<feature type="transmembrane region" description="Helical" evidence="1">
    <location>
        <begin position="100"/>
        <end position="119"/>
    </location>
</feature>
<protein>
    <submittedName>
        <fullName evidence="2">Uncharacterized protein</fullName>
    </submittedName>
</protein>
<evidence type="ECO:0000313" key="3">
    <source>
        <dbReference type="Proteomes" id="UP001501600"/>
    </source>
</evidence>
<keyword evidence="3" id="KW-1185">Reference proteome</keyword>
<comment type="caution">
    <text evidence="2">The sequence shown here is derived from an EMBL/GenBank/DDBJ whole genome shotgun (WGS) entry which is preliminary data.</text>
</comment>
<gene>
    <name evidence="2" type="ORF">GCM10025772_15960</name>
</gene>
<dbReference type="Proteomes" id="UP001501600">
    <property type="component" value="Unassembled WGS sequence"/>
</dbReference>